<keyword evidence="12" id="KW-1185">Reference proteome</keyword>
<dbReference type="Proteomes" id="UP001195903">
    <property type="component" value="Unassembled WGS sequence"/>
</dbReference>
<dbReference type="Gene3D" id="3.10.20.310">
    <property type="entry name" value="membrane protein fhac"/>
    <property type="match status" value="1"/>
</dbReference>
<keyword evidence="3 9" id="KW-0997">Cell inner membrane</keyword>
<sequence>MRSRDVRSRDRQRQKKPPREPIWPKVKALNWYFITGFSFFLLVVGMFAYSGARLYELLNDAEAVPIEAVMINGDRHYTTDDDIRKAMESLMLRSFFSADVGEIQKTIKALPWVHEVSVRRVWPARIKVHLQEQKVAARWNGMDWLNESGEAFSAPSRPELEGLPKLSGPENMSAEVLKAYRQIEELLRINGFGLESLSLSPRHAWIAVLENGITLELGREDKMARIQRFINVYPTLTQQAKAVARVDLRYDTGLAVGWNETTQESR</sequence>
<dbReference type="PANTHER" id="PTHR35851">
    <property type="entry name" value="CELL DIVISION PROTEIN FTSQ"/>
    <property type="match status" value="1"/>
</dbReference>
<evidence type="ECO:0000256" key="7">
    <source>
        <dbReference type="ARBA" id="ARBA00023136"/>
    </source>
</evidence>
<evidence type="ECO:0000256" key="5">
    <source>
        <dbReference type="ARBA" id="ARBA00022692"/>
    </source>
</evidence>
<dbReference type="InterPro" id="IPR005548">
    <property type="entry name" value="Cell_div_FtsQ/DivIB_C"/>
</dbReference>
<evidence type="ECO:0000256" key="6">
    <source>
        <dbReference type="ARBA" id="ARBA00022989"/>
    </source>
</evidence>
<comment type="caution">
    <text evidence="11">The sequence shown here is derived from an EMBL/GenBank/DDBJ whole genome shotgun (WGS) entry which is preliminary data.</text>
</comment>
<dbReference type="InterPro" id="IPR045335">
    <property type="entry name" value="FtsQ_C_sf"/>
</dbReference>
<keyword evidence="4 9" id="KW-0132">Cell division</keyword>
<dbReference type="Pfam" id="PF03799">
    <property type="entry name" value="FtsQ_DivIB_C"/>
    <property type="match status" value="1"/>
</dbReference>
<dbReference type="GO" id="GO:0051301">
    <property type="term" value="P:cell division"/>
    <property type="evidence" value="ECO:0007669"/>
    <property type="project" value="UniProtKB-KW"/>
</dbReference>
<dbReference type="Pfam" id="PF08478">
    <property type="entry name" value="POTRA_1"/>
    <property type="match status" value="1"/>
</dbReference>
<feature type="transmembrane region" description="Helical" evidence="9">
    <location>
        <begin position="29"/>
        <end position="49"/>
    </location>
</feature>
<dbReference type="PROSITE" id="PS51779">
    <property type="entry name" value="POTRA"/>
    <property type="match status" value="1"/>
</dbReference>
<dbReference type="PANTHER" id="PTHR35851:SF1">
    <property type="entry name" value="CELL DIVISION PROTEIN FTSQ"/>
    <property type="match status" value="1"/>
</dbReference>
<accession>A0ABS5VBT3</accession>
<evidence type="ECO:0000259" key="10">
    <source>
        <dbReference type="PROSITE" id="PS51779"/>
    </source>
</evidence>
<dbReference type="InterPro" id="IPR026579">
    <property type="entry name" value="FtsQ"/>
</dbReference>
<evidence type="ECO:0000256" key="3">
    <source>
        <dbReference type="ARBA" id="ARBA00022519"/>
    </source>
</evidence>
<proteinExistence type="inferred from homology"/>
<comment type="similarity">
    <text evidence="9">Belongs to the FtsQ/DivIB family. FtsQ subfamily.</text>
</comment>
<dbReference type="Gene3D" id="3.40.50.11690">
    <property type="entry name" value="Cell division protein FtsQ/DivIB"/>
    <property type="match status" value="1"/>
</dbReference>
<organism evidence="11 12">
    <name type="scientific">Shewanella jiangmenensis</name>
    <dbReference type="NCBI Taxonomy" id="2837387"/>
    <lineage>
        <taxon>Bacteria</taxon>
        <taxon>Pseudomonadati</taxon>
        <taxon>Pseudomonadota</taxon>
        <taxon>Gammaproteobacteria</taxon>
        <taxon>Alteromonadales</taxon>
        <taxon>Shewanellaceae</taxon>
        <taxon>Shewanella</taxon>
    </lineage>
</organism>
<evidence type="ECO:0000313" key="12">
    <source>
        <dbReference type="Proteomes" id="UP001195903"/>
    </source>
</evidence>
<evidence type="ECO:0000256" key="9">
    <source>
        <dbReference type="HAMAP-Rule" id="MF_00911"/>
    </source>
</evidence>
<evidence type="ECO:0000256" key="8">
    <source>
        <dbReference type="ARBA" id="ARBA00023306"/>
    </source>
</evidence>
<evidence type="ECO:0000256" key="1">
    <source>
        <dbReference type="ARBA" id="ARBA00004370"/>
    </source>
</evidence>
<keyword evidence="6 9" id="KW-1133">Transmembrane helix</keyword>
<name>A0ABS5VBT3_9GAMM</name>
<evidence type="ECO:0000256" key="4">
    <source>
        <dbReference type="ARBA" id="ARBA00022618"/>
    </source>
</evidence>
<dbReference type="HAMAP" id="MF_00911">
    <property type="entry name" value="FtsQ_subfam"/>
    <property type="match status" value="1"/>
</dbReference>
<reference evidence="11 12" key="1">
    <citation type="submission" date="2021-05" db="EMBL/GenBank/DDBJ databases">
        <title>Shewanella sp. JM162201.</title>
        <authorList>
            <person name="Xu S."/>
            <person name="Li A."/>
        </authorList>
    </citation>
    <scope>NUCLEOTIDE SEQUENCE [LARGE SCALE GENOMIC DNA]</scope>
    <source>
        <strain evidence="11 12">JM162201</strain>
    </source>
</reference>
<protein>
    <recommendedName>
        <fullName evidence="9">Cell division protein FtsQ</fullName>
    </recommendedName>
</protein>
<evidence type="ECO:0000313" key="11">
    <source>
        <dbReference type="EMBL" id="MBT1446503.1"/>
    </source>
</evidence>
<comment type="subcellular location">
    <subcellularLocation>
        <location evidence="9">Cell inner membrane</location>
        <topology evidence="9">Single-pass type II membrane protein</topology>
    </subcellularLocation>
    <subcellularLocation>
        <location evidence="1">Membrane</location>
    </subcellularLocation>
    <text evidence="9">Localizes to the division septum.</text>
</comment>
<evidence type="ECO:0000256" key="2">
    <source>
        <dbReference type="ARBA" id="ARBA00022475"/>
    </source>
</evidence>
<keyword evidence="2 9" id="KW-1003">Cell membrane</keyword>
<feature type="domain" description="POTRA" evidence="10">
    <location>
        <begin position="64"/>
        <end position="133"/>
    </location>
</feature>
<dbReference type="InterPro" id="IPR013685">
    <property type="entry name" value="POTRA_FtsQ_type"/>
</dbReference>
<keyword evidence="8 9" id="KW-0131">Cell cycle</keyword>
<gene>
    <name evidence="9" type="primary">ftsQ</name>
    <name evidence="11" type="ORF">KJI95_18575</name>
</gene>
<keyword evidence="7 9" id="KW-0472">Membrane</keyword>
<dbReference type="EMBL" id="JAHEPS010000014">
    <property type="protein sequence ID" value="MBT1446503.1"/>
    <property type="molecule type" value="Genomic_DNA"/>
</dbReference>
<comment type="subunit">
    <text evidence="9">Part of a complex composed of FtsB, FtsL and FtsQ.</text>
</comment>
<dbReference type="InterPro" id="IPR034746">
    <property type="entry name" value="POTRA"/>
</dbReference>
<comment type="function">
    <text evidence="9">Essential cell division protein. May link together the upstream cell division proteins, which are predominantly cytoplasmic, with the downstream cell division proteins, which are predominantly periplasmic. May control correct divisome assembly.</text>
</comment>
<keyword evidence="5 9" id="KW-0812">Transmembrane</keyword>